<evidence type="ECO:0000256" key="1">
    <source>
        <dbReference type="ARBA" id="ARBA00009995"/>
    </source>
</evidence>
<name>A0AB32UR01_THECC</name>
<evidence type="ECO:0000256" key="4">
    <source>
        <dbReference type="RuleBase" id="RU003718"/>
    </source>
</evidence>
<evidence type="ECO:0000313" key="6">
    <source>
        <dbReference type="Proteomes" id="UP000694886"/>
    </source>
</evidence>
<dbReference type="CDD" id="cd03784">
    <property type="entry name" value="GT1_Gtf-like"/>
    <property type="match status" value="1"/>
</dbReference>
<reference evidence="7" key="2">
    <citation type="submission" date="2025-08" db="UniProtKB">
        <authorList>
            <consortium name="RefSeq"/>
        </authorList>
    </citation>
    <scope>IDENTIFICATION</scope>
</reference>
<dbReference type="Pfam" id="PF00201">
    <property type="entry name" value="UDPGT"/>
    <property type="match status" value="1"/>
</dbReference>
<evidence type="ECO:0000256" key="2">
    <source>
        <dbReference type="ARBA" id="ARBA00022676"/>
    </source>
</evidence>
<dbReference type="PANTHER" id="PTHR48047">
    <property type="entry name" value="GLYCOSYLTRANSFERASE"/>
    <property type="match status" value="1"/>
</dbReference>
<sequence>MDSKPHRLHILFFPHLAYGHLIPTMDMARLFARQGVKATIVTTQLNAPLFSQIIERERKLGVEIDIRIIKFPSMDAGLPDGCENISSITSQEMGLKFIKALSLLQQPLQQMLQDCHPNCLVADAMFPWATEVAGKLKIPRLVFHGTSYFALSVVDSLLRYEPQKNITSDYQPFEVPGIPDKIKMTRLQQPVELRESSVYDEIKKLMNQAFESEITSYGAVMNSFQELEPAYVEHYKKVMRRKTWHIGPLSLCNSNTDDKAERGNAASVDTIECLRWLDSKKHKSVLYICFGSVSWFSAAQLYEIAMGLEASGQDFIWVVRKVNNEGKEEWLPEGFEERMEGRGLIIRGWAPQVLILDHEAIGGFMTHCGWNSTLESITAGVPMVTWPLSNEQFCNERLVTEILRIGVGVGAQEWCRWMEDKKFLVIKENITKAVTQLMVGEEANEIRNRASALKEMAKRAVEEGGSSHSDLNALLDELRLKSPRVEQ</sequence>
<evidence type="ECO:0000256" key="5">
    <source>
        <dbReference type="RuleBase" id="RU362057"/>
    </source>
</evidence>
<protein>
    <recommendedName>
        <fullName evidence="5">Glycosyltransferase</fullName>
        <ecNumber evidence="5">2.4.1.-</ecNumber>
    </recommendedName>
</protein>
<dbReference type="Proteomes" id="UP000694886">
    <property type="component" value="Chromosome 9"/>
</dbReference>
<organism evidence="6 7">
    <name type="scientific">Theobroma cacao</name>
    <name type="common">Cacao</name>
    <name type="synonym">Cocoa</name>
    <dbReference type="NCBI Taxonomy" id="3641"/>
    <lineage>
        <taxon>Eukaryota</taxon>
        <taxon>Viridiplantae</taxon>
        <taxon>Streptophyta</taxon>
        <taxon>Embryophyta</taxon>
        <taxon>Tracheophyta</taxon>
        <taxon>Spermatophyta</taxon>
        <taxon>Magnoliopsida</taxon>
        <taxon>eudicotyledons</taxon>
        <taxon>Gunneridae</taxon>
        <taxon>Pentapetalae</taxon>
        <taxon>rosids</taxon>
        <taxon>malvids</taxon>
        <taxon>Malvales</taxon>
        <taxon>Malvaceae</taxon>
        <taxon>Byttnerioideae</taxon>
        <taxon>Theobroma</taxon>
    </lineage>
</organism>
<dbReference type="Gene3D" id="3.40.50.2000">
    <property type="entry name" value="Glycogen Phosphorylase B"/>
    <property type="match status" value="2"/>
</dbReference>
<comment type="similarity">
    <text evidence="1 4">Belongs to the UDP-glycosyltransferase family.</text>
</comment>
<evidence type="ECO:0000313" key="7">
    <source>
        <dbReference type="RefSeq" id="XP_007014491.2"/>
    </source>
</evidence>
<dbReference type="InterPro" id="IPR035595">
    <property type="entry name" value="UDP_glycos_trans_CS"/>
</dbReference>
<accession>A0AB32UR01</accession>
<proteinExistence type="inferred from homology"/>
<dbReference type="GO" id="GO:0035251">
    <property type="term" value="F:UDP-glucosyltransferase activity"/>
    <property type="evidence" value="ECO:0007669"/>
    <property type="project" value="UniProtKB-ARBA"/>
</dbReference>
<dbReference type="FunFam" id="3.40.50.2000:FF:000047">
    <property type="entry name" value="Glycosyltransferase"/>
    <property type="match status" value="1"/>
</dbReference>
<gene>
    <name evidence="7" type="primary">LOC18589450</name>
</gene>
<dbReference type="EC" id="2.4.1.-" evidence="5"/>
<dbReference type="FunFam" id="3.40.50.2000:FF:000071">
    <property type="entry name" value="Glycosyltransferase"/>
    <property type="match status" value="1"/>
</dbReference>
<dbReference type="GeneID" id="18589450"/>
<dbReference type="AlphaFoldDB" id="A0AB32UR01"/>
<keyword evidence="2 4" id="KW-0328">Glycosyltransferase</keyword>
<evidence type="ECO:0000256" key="3">
    <source>
        <dbReference type="ARBA" id="ARBA00022679"/>
    </source>
</evidence>
<keyword evidence="3 4" id="KW-0808">Transferase</keyword>
<dbReference type="SUPFAM" id="SSF53756">
    <property type="entry name" value="UDP-Glycosyltransferase/glycogen phosphorylase"/>
    <property type="match status" value="1"/>
</dbReference>
<dbReference type="PROSITE" id="PS00375">
    <property type="entry name" value="UDPGT"/>
    <property type="match status" value="1"/>
</dbReference>
<dbReference type="Gramene" id="Tc09v2_t016050.1">
    <property type="protein sequence ID" value="Tc09v2_p016050.1"/>
    <property type="gene ID" value="Tc09v2_g016050"/>
</dbReference>
<dbReference type="InterPro" id="IPR002213">
    <property type="entry name" value="UDP_glucos_trans"/>
</dbReference>
<dbReference type="PANTHER" id="PTHR48047:SF45">
    <property type="entry name" value="SCOPOLETIN GLUCOSYLTRANSFERASE-LIKE"/>
    <property type="match status" value="1"/>
</dbReference>
<dbReference type="RefSeq" id="XP_007014491.2">
    <property type="nucleotide sequence ID" value="XM_007014429.2"/>
</dbReference>
<dbReference type="KEGG" id="tcc:18589450"/>
<reference evidence="6" key="1">
    <citation type="journal article" date="1997" name="Nucleic Acids Res.">
        <title>tRNAscan-SE: a program for improved detection of transfer RNA genes in genomic sequence.</title>
        <authorList>
            <person name="Lowe T.M."/>
            <person name="Eddy S.R."/>
        </authorList>
    </citation>
    <scope>NUCLEOTIDE SEQUENCE [LARGE SCALE GENOMIC DNA]</scope>
    <source>
        <strain evidence="6">r\B97-61/B2</strain>
    </source>
</reference>